<protein>
    <submittedName>
        <fullName evidence="1">Uncharacterized protein</fullName>
    </submittedName>
</protein>
<accession>A0A0E9UE52</accession>
<proteinExistence type="predicted"/>
<evidence type="ECO:0000313" key="1">
    <source>
        <dbReference type="EMBL" id="JAH64057.1"/>
    </source>
</evidence>
<organism evidence="1">
    <name type="scientific">Anguilla anguilla</name>
    <name type="common">European freshwater eel</name>
    <name type="synonym">Muraena anguilla</name>
    <dbReference type="NCBI Taxonomy" id="7936"/>
    <lineage>
        <taxon>Eukaryota</taxon>
        <taxon>Metazoa</taxon>
        <taxon>Chordata</taxon>
        <taxon>Craniata</taxon>
        <taxon>Vertebrata</taxon>
        <taxon>Euteleostomi</taxon>
        <taxon>Actinopterygii</taxon>
        <taxon>Neopterygii</taxon>
        <taxon>Teleostei</taxon>
        <taxon>Anguilliformes</taxon>
        <taxon>Anguillidae</taxon>
        <taxon>Anguilla</taxon>
    </lineage>
</organism>
<name>A0A0E9UE52_ANGAN</name>
<dbReference type="EMBL" id="GBXM01044520">
    <property type="protein sequence ID" value="JAH64057.1"/>
    <property type="molecule type" value="Transcribed_RNA"/>
</dbReference>
<reference evidence="1" key="2">
    <citation type="journal article" date="2015" name="Fish Shellfish Immunol.">
        <title>Early steps in the European eel (Anguilla anguilla)-Vibrio vulnificus interaction in the gills: Role of the RtxA13 toxin.</title>
        <authorList>
            <person name="Callol A."/>
            <person name="Pajuelo D."/>
            <person name="Ebbesson L."/>
            <person name="Teles M."/>
            <person name="MacKenzie S."/>
            <person name="Amaro C."/>
        </authorList>
    </citation>
    <scope>NUCLEOTIDE SEQUENCE</scope>
</reference>
<sequence>MVLKVCFCVPV</sequence>
<reference evidence="1" key="1">
    <citation type="submission" date="2014-11" db="EMBL/GenBank/DDBJ databases">
        <authorList>
            <person name="Amaro Gonzalez C."/>
        </authorList>
    </citation>
    <scope>NUCLEOTIDE SEQUENCE</scope>
</reference>